<name>A0A5S9IP44_UABAM</name>
<evidence type="ECO:0000256" key="1">
    <source>
        <dbReference type="SAM" id="Phobius"/>
    </source>
</evidence>
<accession>A0A5S9IP44</accession>
<keyword evidence="1" id="KW-0472">Membrane</keyword>
<keyword evidence="3" id="KW-1185">Reference proteome</keyword>
<proteinExistence type="predicted"/>
<gene>
    <name evidence="2" type="ORF">UABAM_03399</name>
</gene>
<evidence type="ECO:0000313" key="3">
    <source>
        <dbReference type="Proteomes" id="UP000326354"/>
    </source>
</evidence>
<keyword evidence="1" id="KW-0812">Transmembrane</keyword>
<keyword evidence="1" id="KW-1133">Transmembrane helix</keyword>
<feature type="transmembrane region" description="Helical" evidence="1">
    <location>
        <begin position="165"/>
        <end position="183"/>
    </location>
</feature>
<feature type="transmembrane region" description="Helical" evidence="1">
    <location>
        <begin position="12"/>
        <end position="38"/>
    </location>
</feature>
<evidence type="ECO:0000313" key="2">
    <source>
        <dbReference type="EMBL" id="BBM85036.1"/>
    </source>
</evidence>
<reference evidence="2 3" key="1">
    <citation type="submission" date="2019-08" db="EMBL/GenBank/DDBJ databases">
        <title>Complete genome sequence of Candidatus Uab amorphum.</title>
        <authorList>
            <person name="Shiratori T."/>
            <person name="Suzuki S."/>
            <person name="Kakizawa Y."/>
            <person name="Ishida K."/>
        </authorList>
    </citation>
    <scope>NUCLEOTIDE SEQUENCE [LARGE SCALE GENOMIC DNA]</scope>
    <source>
        <strain evidence="2 3">SRT547</strain>
    </source>
</reference>
<feature type="transmembrane region" description="Helical" evidence="1">
    <location>
        <begin position="139"/>
        <end position="159"/>
    </location>
</feature>
<sequence>MVRRRTYKTYDVAARTASLALFAILIGLSIEFGIELILRKSAKFYTYVNFATFLITAARFYHGITIYHEKPRRESPAQFMINFYFHIIILMNFCIIARFISSPRSFVYALLVLSLIDVVWAFLSCALHKFQHVTIFKVWLSLNVGSAVFLFLMLCFSGISYQYISLLIFGFYVVMAALDYYFCRDYYFYEEV</sequence>
<dbReference type="RefSeq" id="WP_151969158.1">
    <property type="nucleotide sequence ID" value="NZ_AP019860.1"/>
</dbReference>
<feature type="transmembrane region" description="Helical" evidence="1">
    <location>
        <begin position="44"/>
        <end position="62"/>
    </location>
</feature>
<dbReference type="KEGG" id="uam:UABAM_03399"/>
<dbReference type="AlphaFoldDB" id="A0A5S9IP44"/>
<dbReference type="Proteomes" id="UP000326354">
    <property type="component" value="Chromosome"/>
</dbReference>
<feature type="transmembrane region" description="Helical" evidence="1">
    <location>
        <begin position="106"/>
        <end position="127"/>
    </location>
</feature>
<protein>
    <submittedName>
        <fullName evidence="2">Uncharacterized protein</fullName>
    </submittedName>
</protein>
<feature type="transmembrane region" description="Helical" evidence="1">
    <location>
        <begin position="83"/>
        <end position="100"/>
    </location>
</feature>
<organism evidence="2 3">
    <name type="scientific">Uabimicrobium amorphum</name>
    <dbReference type="NCBI Taxonomy" id="2596890"/>
    <lineage>
        <taxon>Bacteria</taxon>
        <taxon>Pseudomonadati</taxon>
        <taxon>Planctomycetota</taxon>
        <taxon>Candidatus Uabimicrobiia</taxon>
        <taxon>Candidatus Uabimicrobiales</taxon>
        <taxon>Candidatus Uabimicrobiaceae</taxon>
        <taxon>Candidatus Uabimicrobium</taxon>
    </lineage>
</organism>
<dbReference type="EMBL" id="AP019860">
    <property type="protein sequence ID" value="BBM85036.1"/>
    <property type="molecule type" value="Genomic_DNA"/>
</dbReference>